<protein>
    <submittedName>
        <fullName evidence="2">Uncharacterized protein</fullName>
    </submittedName>
</protein>
<dbReference type="Proteomes" id="UP000253845">
    <property type="component" value="Unassembled WGS sequence"/>
</dbReference>
<name>A0A370CD75_ASPNG</name>
<feature type="region of interest" description="Disordered" evidence="1">
    <location>
        <begin position="178"/>
        <end position="205"/>
    </location>
</feature>
<evidence type="ECO:0000256" key="1">
    <source>
        <dbReference type="SAM" id="MobiDB-lite"/>
    </source>
</evidence>
<reference evidence="2 3" key="1">
    <citation type="submission" date="2018-07" db="EMBL/GenBank/DDBJ databases">
        <title>Section-level genome sequencing of Aspergillus section Nigri to investigate inter- and intra-species variation.</title>
        <authorList>
            <consortium name="DOE Joint Genome Institute"/>
            <person name="Vesth T.C."/>
            <person name="Nybo J.L."/>
            <person name="Theobald S."/>
            <person name="Frisvad J.C."/>
            <person name="Larsen T.O."/>
            <person name="Nielsen K.F."/>
            <person name="Hoof J.B."/>
            <person name="Brandl J."/>
            <person name="Salamov A."/>
            <person name="Riley R."/>
            <person name="Gladden J.M."/>
            <person name="Phatale P."/>
            <person name="Nielsen M.T."/>
            <person name="Lyhne E.K."/>
            <person name="Kogle M.E."/>
            <person name="Strasser K."/>
            <person name="McDonnell E."/>
            <person name="Barry K."/>
            <person name="Clum A."/>
            <person name="Chen C."/>
            <person name="Nolan M."/>
            <person name="Sandor L."/>
            <person name="Kuo A."/>
            <person name="Lipzen A."/>
            <person name="Hainaut M."/>
            <person name="Drula E."/>
            <person name="Tsang A."/>
            <person name="Magnuson J.K."/>
            <person name="Henrissat B."/>
            <person name="Wiebenga A."/>
            <person name="Simmons B.A."/>
            <person name="Makela M.R."/>
            <person name="De vries R.P."/>
            <person name="Grigoriev I.V."/>
            <person name="Mortensen U.H."/>
            <person name="Baker S.E."/>
            <person name="Andersen M.R."/>
        </authorList>
    </citation>
    <scope>NUCLEOTIDE SEQUENCE [LARGE SCALE GENOMIC DNA]</scope>
    <source>
        <strain evidence="2 3">ATCC 13496</strain>
    </source>
</reference>
<proteinExistence type="predicted"/>
<gene>
    <name evidence="2" type="ORF">M747DRAFT_52635</name>
</gene>
<organism evidence="2 3">
    <name type="scientific">Aspergillus niger ATCC 13496</name>
    <dbReference type="NCBI Taxonomy" id="1353008"/>
    <lineage>
        <taxon>Eukaryota</taxon>
        <taxon>Fungi</taxon>
        <taxon>Dikarya</taxon>
        <taxon>Ascomycota</taxon>
        <taxon>Pezizomycotina</taxon>
        <taxon>Eurotiomycetes</taxon>
        <taxon>Eurotiomycetidae</taxon>
        <taxon>Eurotiales</taxon>
        <taxon>Aspergillaceae</taxon>
        <taxon>Aspergillus</taxon>
        <taxon>Aspergillus subgen. Circumdati</taxon>
    </lineage>
</organism>
<accession>A0A370CD75</accession>
<evidence type="ECO:0000313" key="2">
    <source>
        <dbReference type="EMBL" id="RDH25119.1"/>
    </source>
</evidence>
<dbReference type="EMBL" id="KZ851900">
    <property type="protein sequence ID" value="RDH25119.1"/>
    <property type="molecule type" value="Genomic_DNA"/>
</dbReference>
<evidence type="ECO:0000313" key="3">
    <source>
        <dbReference type="Proteomes" id="UP000253845"/>
    </source>
</evidence>
<dbReference type="VEuPathDB" id="FungiDB:M747DRAFT_52635"/>
<sequence length="205" mass="23651">MSRMSYWPYWAAHCYSRLCTRKTRQHNQRYGRLGRASIQNHLISLPDMAGESHMIFPATPLSFHHLVSSMEHRIGERFLLDTHTADWKWAQMRPRPKQRVQAEMGPESWGRHYRCCYCPGYGCIYLENSPREAFQNTAMTLTMLPHQYPWSIGAIPIDCQSRRRYVCSSSLETGNSTATADEGLGRWATPGRGVKPPWRLSEGTS</sequence>
<dbReference type="AlphaFoldDB" id="A0A370CD75"/>